<reference evidence="2 3" key="1">
    <citation type="journal article" date="2014" name="MBio">
        <title>The Ordospora colligata genome; evolution of extreme reduction in microsporidia and host-to-parasite horizontal gene transfer.</title>
        <authorList>
            <person name="Pombert J.-F."/>
            <person name="Haag K.L."/>
            <person name="Beidas S."/>
            <person name="Ebert D."/>
            <person name="Keeling P.J."/>
        </authorList>
    </citation>
    <scope>NUCLEOTIDE SEQUENCE [LARGE SCALE GENOMIC DNA]</scope>
    <source>
        <strain evidence="2 3">OC4</strain>
    </source>
</reference>
<dbReference type="HOGENOM" id="CLU_1415147_0_0_1"/>
<protein>
    <submittedName>
        <fullName evidence="2">Uncharacterized protein</fullName>
    </submittedName>
</protein>
<evidence type="ECO:0000313" key="2">
    <source>
        <dbReference type="EMBL" id="KHN70207.1"/>
    </source>
</evidence>
<dbReference type="VEuPathDB" id="MicrosporidiaDB:M896_020430"/>
<evidence type="ECO:0000313" key="3">
    <source>
        <dbReference type="Proteomes" id="UP000031056"/>
    </source>
</evidence>
<dbReference type="GeneID" id="26261138"/>
<keyword evidence="1" id="KW-0175">Coiled coil</keyword>
<evidence type="ECO:0000256" key="1">
    <source>
        <dbReference type="SAM" id="Coils"/>
    </source>
</evidence>
<comment type="caution">
    <text evidence="2">The sequence shown here is derived from an EMBL/GenBank/DDBJ whole genome shotgun (WGS) entry which is preliminary data.</text>
</comment>
<name>A0A0B2UMD6_9MICR</name>
<gene>
    <name evidence="2" type="ORF">M896_020430</name>
</gene>
<dbReference type="OrthoDB" id="2192358at2759"/>
<dbReference type="AlphaFoldDB" id="A0A0B2UMD6"/>
<proteinExistence type="predicted"/>
<feature type="coiled-coil region" evidence="1">
    <location>
        <begin position="127"/>
        <end position="154"/>
    </location>
</feature>
<sequence length="207" mass="24020">MDISVLLQDILQSEHFSNEDNHGSAKQDKPQISLHGICFILNLIGIEIKDECSTCKVFLYKQIEDALIRKYKDEYGISISQRIYSINEIHGLILFLYMKQYETADVDPALEAFFEKLFFSSTDTSELESLQNENTRLINENKALSQKIEEMNCTIIESCAYKEPVDVNTQVLHKLEHELIILKEQVEYEHTAILEAWYHLAKDALKK</sequence>
<accession>A0A0B2UMD6</accession>
<dbReference type="EMBL" id="JOKQ01000002">
    <property type="protein sequence ID" value="KHN70207.1"/>
    <property type="molecule type" value="Genomic_DNA"/>
</dbReference>
<keyword evidence="3" id="KW-1185">Reference proteome</keyword>
<organism evidence="2 3">
    <name type="scientific">Ordospora colligata OC4</name>
    <dbReference type="NCBI Taxonomy" id="1354746"/>
    <lineage>
        <taxon>Eukaryota</taxon>
        <taxon>Fungi</taxon>
        <taxon>Fungi incertae sedis</taxon>
        <taxon>Microsporidia</taxon>
        <taxon>Ordosporidae</taxon>
        <taxon>Ordospora</taxon>
    </lineage>
</organism>
<dbReference type="Proteomes" id="UP000031056">
    <property type="component" value="Unassembled WGS sequence"/>
</dbReference>
<dbReference type="RefSeq" id="XP_014564249.1">
    <property type="nucleotide sequence ID" value="XM_014708763.1"/>
</dbReference>
<dbReference type="InParanoid" id="A0A0B2UMD6"/>